<evidence type="ECO:0000256" key="4">
    <source>
        <dbReference type="ARBA" id="ARBA00022691"/>
    </source>
</evidence>
<dbReference type="RefSeq" id="WP_011612023.1">
    <property type="nucleotide sequence ID" value="NC_008312.1"/>
</dbReference>
<sequence length="277" mass="31853">MTEAVTIAQKYYDSTETDKLYAAIWGGEHIHYGIYTRPDEPIHDASLSTVKTIAQTLKKIDQNSRVIDLGAGYGGAARYLAKTYGCSVCCLNLSQLQNQRNGQLNQEQNLDPLVEITQGSFEDIPYPNNSFDIVWSQDAILHSGDRCLVFQEIKRILKPGGEFIFTDPMESETFPPGALQTAFDRLGISDMGSYRFYSQTLKDLGFEELNFIDLSQNVAIHYRRFREEVQKRYNEVVKLTSTEFVDKTLDSIQPWIERYEQGYMQWAILHFRLLEKN</sequence>
<dbReference type="Gene3D" id="3.40.50.150">
    <property type="entry name" value="Vaccinia Virus protein VP39"/>
    <property type="match status" value="1"/>
</dbReference>
<dbReference type="GO" id="GO:0052729">
    <property type="term" value="F:dimethylglycine N-methyltransferase activity"/>
    <property type="evidence" value="ECO:0007669"/>
    <property type="project" value="UniProtKB-ARBA"/>
</dbReference>
<evidence type="ECO:0000256" key="2">
    <source>
        <dbReference type="ARBA" id="ARBA00022603"/>
    </source>
</evidence>
<dbReference type="InterPro" id="IPR013216">
    <property type="entry name" value="Methyltransf_11"/>
</dbReference>
<feature type="domain" description="Methyltransferase type 11" evidence="6">
    <location>
        <begin position="68"/>
        <end position="165"/>
    </location>
</feature>
<dbReference type="OrthoDB" id="529208at2"/>
<keyword evidence="2 7" id="KW-0489">Methyltransferase</keyword>
<dbReference type="Pfam" id="PF08241">
    <property type="entry name" value="Methyltransf_11"/>
    <property type="match status" value="1"/>
</dbReference>
<dbReference type="HOGENOM" id="CLU_039068_6_2_3"/>
<dbReference type="KEGG" id="ter:Tery_2447"/>
<dbReference type="PANTHER" id="PTHR44068:SF11">
    <property type="entry name" value="GERANYL DIPHOSPHATE 2-C-METHYLTRANSFERASE"/>
    <property type="match status" value="1"/>
</dbReference>
<dbReference type="InterPro" id="IPR050447">
    <property type="entry name" value="Erg6_SMT_methyltransf"/>
</dbReference>
<evidence type="ECO:0000259" key="6">
    <source>
        <dbReference type="Pfam" id="PF08241"/>
    </source>
</evidence>
<comment type="similarity">
    <text evidence="1">Belongs to the methyltransferase superfamily.</text>
</comment>
<proteinExistence type="inferred from homology"/>
<protein>
    <submittedName>
        <fullName evidence="7">Methyltransferase type 11</fullName>
    </submittedName>
</protein>
<comment type="pathway">
    <text evidence="5">Amine and polyamine biosynthesis; betaine biosynthesis via glycine pathway; betaine from glycine: step 3/3.</text>
</comment>
<evidence type="ECO:0000256" key="5">
    <source>
        <dbReference type="ARBA" id="ARBA00060542"/>
    </source>
</evidence>
<gene>
    <name evidence="7" type="ordered locus">Tery_2447</name>
</gene>
<dbReference type="PANTHER" id="PTHR44068">
    <property type="entry name" value="ZGC:194242"/>
    <property type="match status" value="1"/>
</dbReference>
<dbReference type="eggNOG" id="COG2230">
    <property type="taxonomic scope" value="Bacteria"/>
</dbReference>
<dbReference type="STRING" id="203124.Tery_2447"/>
<dbReference type="GO" id="GO:0032259">
    <property type="term" value="P:methylation"/>
    <property type="evidence" value="ECO:0007669"/>
    <property type="project" value="UniProtKB-KW"/>
</dbReference>
<keyword evidence="3 7" id="KW-0808">Transferase</keyword>
<dbReference type="SUPFAM" id="SSF53335">
    <property type="entry name" value="S-adenosyl-L-methionine-dependent methyltransferases"/>
    <property type="match status" value="1"/>
</dbReference>
<keyword evidence="4" id="KW-0949">S-adenosyl-L-methionine</keyword>
<dbReference type="CDD" id="cd02440">
    <property type="entry name" value="AdoMet_MTases"/>
    <property type="match status" value="1"/>
</dbReference>
<dbReference type="AlphaFoldDB" id="Q112B5"/>
<dbReference type="FunFam" id="3.40.50.150:FF:000461">
    <property type="entry name" value="Sarcosine/dimethylglycine N-methyltransferase"/>
    <property type="match status" value="1"/>
</dbReference>
<dbReference type="InterPro" id="IPR029063">
    <property type="entry name" value="SAM-dependent_MTases_sf"/>
</dbReference>
<reference evidence="7" key="1">
    <citation type="submission" date="2006-06" db="EMBL/GenBank/DDBJ databases">
        <title>Complete sequence of Trichodesmium erythraeum IMS101.</title>
        <authorList>
            <consortium name="US DOE Joint Genome Institute"/>
            <person name="Copeland A."/>
            <person name="Lucas S."/>
            <person name="Lapidus A."/>
            <person name="Barry K."/>
            <person name="Detter J.C."/>
            <person name="Glavina del Rio T."/>
            <person name="Hammon N."/>
            <person name="Israni S."/>
            <person name="Dalin E."/>
            <person name="Tice H."/>
            <person name="Pitluck S."/>
            <person name="Kiss H."/>
            <person name="Munk A.C."/>
            <person name="Brettin T."/>
            <person name="Bruce D."/>
            <person name="Han C."/>
            <person name="Tapia R."/>
            <person name="Gilna P."/>
            <person name="Schmutz J."/>
            <person name="Larimer F."/>
            <person name="Land M."/>
            <person name="Hauser L."/>
            <person name="Kyrpides N."/>
            <person name="Kim E."/>
            <person name="Richardson P."/>
        </authorList>
    </citation>
    <scope>NUCLEOTIDE SEQUENCE [LARGE SCALE GENOMIC DNA]</scope>
    <source>
        <strain evidence="7">IMS101</strain>
    </source>
</reference>
<organism evidence="7">
    <name type="scientific">Trichodesmium erythraeum (strain IMS101)</name>
    <dbReference type="NCBI Taxonomy" id="203124"/>
    <lineage>
        <taxon>Bacteria</taxon>
        <taxon>Bacillati</taxon>
        <taxon>Cyanobacteriota</taxon>
        <taxon>Cyanophyceae</taxon>
        <taxon>Oscillatoriophycideae</taxon>
        <taxon>Oscillatoriales</taxon>
        <taxon>Microcoleaceae</taxon>
        <taxon>Trichodesmium</taxon>
    </lineage>
</organism>
<evidence type="ECO:0000313" key="7">
    <source>
        <dbReference type="EMBL" id="ABG51659.1"/>
    </source>
</evidence>
<evidence type="ECO:0000256" key="1">
    <source>
        <dbReference type="ARBA" id="ARBA00008361"/>
    </source>
</evidence>
<name>Q112B5_TRIEI</name>
<dbReference type="EMBL" id="CP000393">
    <property type="protein sequence ID" value="ABG51659.1"/>
    <property type="molecule type" value="Genomic_DNA"/>
</dbReference>
<dbReference type="GO" id="GO:0019286">
    <property type="term" value="P:glycine betaine biosynthetic process from glycine"/>
    <property type="evidence" value="ECO:0007669"/>
    <property type="project" value="UniProtKB-ARBA"/>
</dbReference>
<accession>Q112B5</accession>
<evidence type="ECO:0000256" key="3">
    <source>
        <dbReference type="ARBA" id="ARBA00022679"/>
    </source>
</evidence>